<name>A0AAE3GTV4_9CYAN</name>
<evidence type="ECO:0000313" key="6">
    <source>
        <dbReference type="EMBL" id="MCP2729663.1"/>
    </source>
</evidence>
<accession>A0AAE3GTV4</accession>
<keyword evidence="7" id="KW-1185">Reference proteome</keyword>
<protein>
    <submittedName>
        <fullName evidence="6">Glycosyltransferase family 2 protein</fullName>
    </submittedName>
</protein>
<dbReference type="SUPFAM" id="SSF53448">
    <property type="entry name" value="Nucleotide-diphospho-sugar transferases"/>
    <property type="match status" value="1"/>
</dbReference>
<evidence type="ECO:0000313" key="7">
    <source>
        <dbReference type="Proteomes" id="UP001204953"/>
    </source>
</evidence>
<dbReference type="GO" id="GO:0016757">
    <property type="term" value="F:glycosyltransferase activity"/>
    <property type="evidence" value="ECO:0007669"/>
    <property type="project" value="UniProtKB-KW"/>
</dbReference>
<evidence type="ECO:0000256" key="2">
    <source>
        <dbReference type="ARBA" id="ARBA00006739"/>
    </source>
</evidence>
<dbReference type="EMBL" id="JAMZMM010000132">
    <property type="protein sequence ID" value="MCP2729663.1"/>
    <property type="molecule type" value="Genomic_DNA"/>
</dbReference>
<evidence type="ECO:0000256" key="1">
    <source>
        <dbReference type="ARBA" id="ARBA00004776"/>
    </source>
</evidence>
<feature type="domain" description="Glycosyltransferase 2-like" evidence="5">
    <location>
        <begin position="8"/>
        <end position="111"/>
    </location>
</feature>
<evidence type="ECO:0000259" key="5">
    <source>
        <dbReference type="Pfam" id="PF00535"/>
    </source>
</evidence>
<dbReference type="InterPro" id="IPR001173">
    <property type="entry name" value="Glyco_trans_2-like"/>
</dbReference>
<comment type="caution">
    <text evidence="6">The sequence shown here is derived from an EMBL/GenBank/DDBJ whole genome shotgun (WGS) entry which is preliminary data.</text>
</comment>
<keyword evidence="4" id="KW-0808">Transferase</keyword>
<dbReference type="AlphaFoldDB" id="A0AAE3GTV4"/>
<proteinExistence type="inferred from homology"/>
<dbReference type="PANTHER" id="PTHR43179:SF12">
    <property type="entry name" value="GALACTOFURANOSYLTRANSFERASE GLFT2"/>
    <property type="match status" value="1"/>
</dbReference>
<dbReference type="PANTHER" id="PTHR43179">
    <property type="entry name" value="RHAMNOSYLTRANSFERASE WBBL"/>
    <property type="match status" value="1"/>
</dbReference>
<dbReference type="RefSeq" id="WP_254012444.1">
    <property type="nucleotide sequence ID" value="NZ_JAMZMM010000132.1"/>
</dbReference>
<reference evidence="6" key="1">
    <citation type="submission" date="2022-06" db="EMBL/GenBank/DDBJ databases">
        <title>New cyanobacteria of genus Symplocastrum in benthos of Lake Baikal.</title>
        <authorList>
            <person name="Sorokovikova E."/>
            <person name="Tikhonova I."/>
            <person name="Krasnopeev A."/>
            <person name="Evseev P."/>
            <person name="Gladkikh A."/>
            <person name="Belykh O."/>
        </authorList>
    </citation>
    <scope>NUCLEOTIDE SEQUENCE</scope>
    <source>
        <strain evidence="6">BBK-W-15</strain>
    </source>
</reference>
<dbReference type="Gene3D" id="3.90.550.10">
    <property type="entry name" value="Spore Coat Polysaccharide Biosynthesis Protein SpsA, Chain A"/>
    <property type="match status" value="1"/>
</dbReference>
<dbReference type="InterPro" id="IPR029044">
    <property type="entry name" value="Nucleotide-diphossugar_trans"/>
</dbReference>
<organism evidence="6 7">
    <name type="scientific">Limnofasciculus baicalensis BBK-W-15</name>
    <dbReference type="NCBI Taxonomy" id="2699891"/>
    <lineage>
        <taxon>Bacteria</taxon>
        <taxon>Bacillati</taxon>
        <taxon>Cyanobacteriota</taxon>
        <taxon>Cyanophyceae</taxon>
        <taxon>Coleofasciculales</taxon>
        <taxon>Coleofasciculaceae</taxon>
        <taxon>Limnofasciculus</taxon>
        <taxon>Limnofasciculus baicalensis</taxon>
    </lineage>
</organism>
<evidence type="ECO:0000256" key="3">
    <source>
        <dbReference type="ARBA" id="ARBA00022676"/>
    </source>
</evidence>
<comment type="pathway">
    <text evidence="1">Cell wall biogenesis; cell wall polysaccharide biosynthesis.</text>
</comment>
<gene>
    <name evidence="6" type="ORF">NJ959_14515</name>
</gene>
<keyword evidence="3" id="KW-0328">Glycosyltransferase</keyword>
<dbReference type="Pfam" id="PF00535">
    <property type="entry name" value="Glycos_transf_2"/>
    <property type="match status" value="1"/>
</dbReference>
<sequence length="300" mass="33577">MTSNRLAVLLTCYNRKPKTLACLGALFNQILAPEVNLAVFLVDDGSTDGTTEAVRQAYPAVNILQGDGNLFWTGGMRFAFSEAIAQDYDYYLWLNDDTLLYPEAISNLLATSHHLIEEGNLSSIVVGSTQDPETGILTYGGLRQHRWWHPLRLGKVIPKETPQPCDTMEGNSVLIPRKVVQVVGNLDLALSHYGADLDYGLRARSQGCTIWVAPGYVGTCSPNPSISRYVNSDDSLSEQWQKMNQPKGLALSDVTLSPIGQWKILTQRHGGPFWLFYWLLPYRRLIKIFLFDLVKIKSKK</sequence>
<evidence type="ECO:0000256" key="4">
    <source>
        <dbReference type="ARBA" id="ARBA00022679"/>
    </source>
</evidence>
<comment type="similarity">
    <text evidence="2">Belongs to the glycosyltransferase 2 family.</text>
</comment>
<dbReference type="Proteomes" id="UP001204953">
    <property type="component" value="Unassembled WGS sequence"/>
</dbReference>